<feature type="binding site" evidence="13">
    <location>
        <position position="564"/>
    </location>
    <ligand>
        <name>ATP</name>
        <dbReference type="ChEBI" id="CHEBI:30616"/>
    </ligand>
</feature>
<evidence type="ECO:0000256" key="4">
    <source>
        <dbReference type="ARBA" id="ARBA00022723"/>
    </source>
</evidence>
<dbReference type="FunFam" id="3.40.50.1000:FF:000001">
    <property type="entry name" value="Phospholipid-transporting ATPase IC"/>
    <property type="match status" value="1"/>
</dbReference>
<comment type="subcellular location">
    <subcellularLocation>
        <location evidence="1 15">Membrane</location>
        <topology evidence="1 15">Multi-pass membrane protein</topology>
    </subcellularLocation>
</comment>
<evidence type="ECO:0000256" key="1">
    <source>
        <dbReference type="ARBA" id="ARBA00004141"/>
    </source>
</evidence>
<keyword evidence="4 14" id="KW-0479">Metal-binding</keyword>
<feature type="binding site" evidence="13">
    <location>
        <position position="598"/>
    </location>
    <ligand>
        <name>ATP</name>
        <dbReference type="ChEBI" id="CHEBI:30616"/>
    </ligand>
</feature>
<dbReference type="InterPro" id="IPR032630">
    <property type="entry name" value="P_typ_ATPase_c"/>
</dbReference>
<comment type="caution">
    <text evidence="19">The sequence shown here is derived from an EMBL/GenBank/DDBJ whole genome shotgun (WGS) entry which is preliminary data.</text>
</comment>
<dbReference type="GO" id="GO:0005802">
    <property type="term" value="C:trans-Golgi network"/>
    <property type="evidence" value="ECO:0007669"/>
    <property type="project" value="TreeGrafter"/>
</dbReference>
<feature type="binding site" evidence="13">
    <location>
        <position position="877"/>
    </location>
    <ligand>
        <name>ATP</name>
        <dbReference type="ChEBI" id="CHEBI:30616"/>
    </ligand>
</feature>
<feature type="binding site" evidence="13">
    <location>
        <position position="717"/>
    </location>
    <ligand>
        <name>ATP</name>
        <dbReference type="ChEBI" id="CHEBI:30616"/>
    </ligand>
</feature>
<dbReference type="PROSITE" id="PS00154">
    <property type="entry name" value="ATPASE_E1_E2"/>
    <property type="match status" value="1"/>
</dbReference>
<dbReference type="PRINTS" id="PR00119">
    <property type="entry name" value="CATATPASE"/>
</dbReference>
<comment type="cofactor">
    <cofactor evidence="14">
        <name>Mg(2+)</name>
        <dbReference type="ChEBI" id="CHEBI:18420"/>
    </cofactor>
</comment>
<feature type="binding site" evidence="13">
    <location>
        <position position="401"/>
    </location>
    <ligand>
        <name>ATP</name>
        <dbReference type="ChEBI" id="CHEBI:30616"/>
    </ligand>
</feature>
<feature type="compositionally biased region" description="Acidic residues" evidence="16">
    <location>
        <begin position="648"/>
        <end position="658"/>
    </location>
</feature>
<dbReference type="InterPro" id="IPR001757">
    <property type="entry name" value="P_typ_ATPase"/>
</dbReference>
<dbReference type="SUPFAM" id="SSF81660">
    <property type="entry name" value="Metal cation-transporting ATPase, ATP-binding domain N"/>
    <property type="match status" value="1"/>
</dbReference>
<dbReference type="InterPro" id="IPR023299">
    <property type="entry name" value="ATPase_P-typ_cyto_dom_N"/>
</dbReference>
<dbReference type="EMBL" id="CAJOAY010000208">
    <property type="protein sequence ID" value="CAF3585845.1"/>
    <property type="molecule type" value="Genomic_DNA"/>
</dbReference>
<accession>A0A818MHI6</accession>
<dbReference type="CDD" id="cd02073">
    <property type="entry name" value="P-type_ATPase_APLT_Dnf-like"/>
    <property type="match status" value="1"/>
</dbReference>
<feature type="binding site" evidence="13">
    <location>
        <position position="501"/>
    </location>
    <ligand>
        <name>ATP</name>
        <dbReference type="ChEBI" id="CHEBI:30616"/>
    </ligand>
</feature>
<dbReference type="SFLD" id="SFLDG00002">
    <property type="entry name" value="C1.7:_P-type_atpase_like"/>
    <property type="match status" value="1"/>
</dbReference>
<evidence type="ECO:0000259" key="18">
    <source>
        <dbReference type="Pfam" id="PF16212"/>
    </source>
</evidence>
<comment type="similarity">
    <text evidence="2 15">Belongs to the cation transport ATPase (P-type) (TC 3.A.3) family. Type IV subfamily.</text>
</comment>
<dbReference type="GO" id="GO:0007030">
    <property type="term" value="P:Golgi organization"/>
    <property type="evidence" value="ECO:0007669"/>
    <property type="project" value="TreeGrafter"/>
</dbReference>
<dbReference type="GO" id="GO:0045332">
    <property type="term" value="P:phospholipid translocation"/>
    <property type="evidence" value="ECO:0007669"/>
    <property type="project" value="TreeGrafter"/>
</dbReference>
<organism evidence="19 20">
    <name type="scientific">Adineta steineri</name>
    <dbReference type="NCBI Taxonomy" id="433720"/>
    <lineage>
        <taxon>Eukaryota</taxon>
        <taxon>Metazoa</taxon>
        <taxon>Spiralia</taxon>
        <taxon>Gnathifera</taxon>
        <taxon>Rotifera</taxon>
        <taxon>Eurotatoria</taxon>
        <taxon>Bdelloidea</taxon>
        <taxon>Adinetida</taxon>
        <taxon>Adinetidae</taxon>
        <taxon>Adineta</taxon>
    </lineage>
</organism>
<feature type="active site" description="4-aspartylphosphate intermediate" evidence="12">
    <location>
        <position position="401"/>
    </location>
</feature>
<feature type="region of interest" description="Disordered" evidence="16">
    <location>
        <begin position="626"/>
        <end position="661"/>
    </location>
</feature>
<dbReference type="Pfam" id="PF16212">
    <property type="entry name" value="PhoLip_ATPase_C"/>
    <property type="match status" value="1"/>
</dbReference>
<evidence type="ECO:0000256" key="3">
    <source>
        <dbReference type="ARBA" id="ARBA00022692"/>
    </source>
</evidence>
<evidence type="ECO:0000256" key="10">
    <source>
        <dbReference type="ARBA" id="ARBA00023136"/>
    </source>
</evidence>
<dbReference type="GO" id="GO:0000287">
    <property type="term" value="F:magnesium ion binding"/>
    <property type="evidence" value="ECO:0007669"/>
    <property type="project" value="UniProtKB-UniRule"/>
</dbReference>
<keyword evidence="5 13" id="KW-0547">Nucleotide-binding</keyword>
<feature type="domain" description="P-type ATPase N-terminal" evidence="17">
    <location>
        <begin position="19"/>
        <end position="85"/>
    </location>
</feature>
<evidence type="ECO:0000256" key="14">
    <source>
        <dbReference type="PIRSR" id="PIRSR606539-3"/>
    </source>
</evidence>
<feature type="binding site" evidence="13">
    <location>
        <position position="716"/>
    </location>
    <ligand>
        <name>ATP</name>
        <dbReference type="ChEBI" id="CHEBI:30616"/>
    </ligand>
</feature>
<reference evidence="19" key="1">
    <citation type="submission" date="2021-02" db="EMBL/GenBank/DDBJ databases">
        <authorList>
            <person name="Nowell W R."/>
        </authorList>
    </citation>
    <scope>NUCLEOTIDE SEQUENCE</scope>
</reference>
<dbReference type="FunFam" id="2.70.150.10:FF:000054">
    <property type="entry name" value="Phospholipid-transporting ATPase"/>
    <property type="match status" value="1"/>
</dbReference>
<feature type="binding site" evidence="14">
    <location>
        <position position="401"/>
    </location>
    <ligand>
        <name>Mg(2+)</name>
        <dbReference type="ChEBI" id="CHEBI:18420"/>
    </ligand>
</feature>
<evidence type="ECO:0000256" key="11">
    <source>
        <dbReference type="ARBA" id="ARBA00034036"/>
    </source>
</evidence>
<dbReference type="Gene3D" id="3.40.50.1000">
    <property type="entry name" value="HAD superfamily/HAD-like"/>
    <property type="match status" value="1"/>
</dbReference>
<dbReference type="InterPro" id="IPR044492">
    <property type="entry name" value="P_typ_ATPase_HD_dom"/>
</dbReference>
<evidence type="ECO:0000256" key="15">
    <source>
        <dbReference type="RuleBase" id="RU362033"/>
    </source>
</evidence>
<dbReference type="SFLD" id="SFLDS00003">
    <property type="entry name" value="Haloacid_Dehalogenase"/>
    <property type="match status" value="1"/>
</dbReference>
<dbReference type="InterPro" id="IPR023298">
    <property type="entry name" value="ATPase_P-typ_TM_dom_sf"/>
</dbReference>
<dbReference type="NCBIfam" id="TIGR01494">
    <property type="entry name" value="ATPase_P-type"/>
    <property type="match status" value="1"/>
</dbReference>
<evidence type="ECO:0000256" key="13">
    <source>
        <dbReference type="PIRSR" id="PIRSR606539-2"/>
    </source>
</evidence>
<feature type="transmembrane region" description="Helical" evidence="15">
    <location>
        <begin position="990"/>
        <end position="1007"/>
    </location>
</feature>
<dbReference type="EC" id="7.6.2.1" evidence="15"/>
<evidence type="ECO:0000256" key="8">
    <source>
        <dbReference type="ARBA" id="ARBA00022967"/>
    </source>
</evidence>
<feature type="binding site" evidence="13">
    <location>
        <position position="542"/>
    </location>
    <ligand>
        <name>ATP</name>
        <dbReference type="ChEBI" id="CHEBI:30616"/>
    </ligand>
</feature>
<keyword evidence="3 15" id="KW-0812">Transmembrane</keyword>
<protein>
    <recommendedName>
        <fullName evidence="15">Phospholipid-transporting ATPase</fullName>
        <ecNumber evidence="15">7.6.2.1</ecNumber>
    </recommendedName>
</protein>
<dbReference type="Gene3D" id="2.70.150.10">
    <property type="entry name" value="Calcium-transporting ATPase, cytoplasmic transduction domain A"/>
    <property type="match status" value="1"/>
</dbReference>
<evidence type="ECO:0000256" key="7">
    <source>
        <dbReference type="ARBA" id="ARBA00022842"/>
    </source>
</evidence>
<keyword evidence="9 15" id="KW-1133">Transmembrane helix</keyword>
<feature type="binding site" evidence="13">
    <location>
        <position position="718"/>
    </location>
    <ligand>
        <name>ATP</name>
        <dbReference type="ChEBI" id="CHEBI:30616"/>
    </ligand>
</feature>
<dbReference type="InterPro" id="IPR008250">
    <property type="entry name" value="ATPase_P-typ_transduc_dom_A_sf"/>
</dbReference>
<dbReference type="InterPro" id="IPR032631">
    <property type="entry name" value="P-type_ATPase_N"/>
</dbReference>
<evidence type="ECO:0000256" key="2">
    <source>
        <dbReference type="ARBA" id="ARBA00008109"/>
    </source>
</evidence>
<feature type="binding site" evidence="13">
    <location>
        <position position="900"/>
    </location>
    <ligand>
        <name>ATP</name>
        <dbReference type="ChEBI" id="CHEBI:30616"/>
    </ligand>
</feature>
<comment type="catalytic activity">
    <reaction evidence="11 15">
        <text>ATP + H2O + phospholipidSide 1 = ADP + phosphate + phospholipidSide 2.</text>
        <dbReference type="EC" id="7.6.2.1"/>
    </reaction>
</comment>
<dbReference type="Gene3D" id="3.40.1110.10">
    <property type="entry name" value="Calcium-transporting ATPase, cytoplasmic domain N"/>
    <property type="match status" value="1"/>
</dbReference>
<keyword evidence="6 13" id="KW-0067">ATP-binding</keyword>
<feature type="transmembrane region" description="Helical" evidence="15">
    <location>
        <begin position="1071"/>
        <end position="1090"/>
    </location>
</feature>
<dbReference type="Proteomes" id="UP000663881">
    <property type="component" value="Unassembled WGS sequence"/>
</dbReference>
<evidence type="ECO:0000256" key="6">
    <source>
        <dbReference type="ARBA" id="ARBA00022840"/>
    </source>
</evidence>
<feature type="binding site" evidence="14">
    <location>
        <position position="901"/>
    </location>
    <ligand>
        <name>Mg(2+)</name>
        <dbReference type="ChEBI" id="CHEBI:18420"/>
    </ligand>
</feature>
<feature type="transmembrane region" description="Helical" evidence="15">
    <location>
        <begin position="1102"/>
        <end position="1127"/>
    </location>
</feature>
<evidence type="ECO:0000313" key="19">
    <source>
        <dbReference type="EMBL" id="CAF3585845.1"/>
    </source>
</evidence>
<feature type="transmembrane region" description="Helical" evidence="15">
    <location>
        <begin position="1147"/>
        <end position="1166"/>
    </location>
</feature>
<dbReference type="SFLD" id="SFLDF00027">
    <property type="entry name" value="p-type_atpase"/>
    <property type="match status" value="1"/>
</dbReference>
<feature type="transmembrane region" description="Helical" evidence="15">
    <location>
        <begin position="963"/>
        <end position="984"/>
    </location>
</feature>
<dbReference type="GO" id="GO:0140326">
    <property type="term" value="F:ATPase-coupled intramembrane lipid transporter activity"/>
    <property type="evidence" value="ECO:0007669"/>
    <property type="project" value="UniProtKB-EC"/>
</dbReference>
<keyword evidence="10 15" id="KW-0472">Membrane</keyword>
<dbReference type="SUPFAM" id="SSF56784">
    <property type="entry name" value="HAD-like"/>
    <property type="match status" value="1"/>
</dbReference>
<feature type="binding site" evidence="13">
    <location>
        <position position="871"/>
    </location>
    <ligand>
        <name>ATP</name>
        <dbReference type="ChEBI" id="CHEBI:30616"/>
    </ligand>
</feature>
<gene>
    <name evidence="19" type="ORF">OKA104_LOCUS5851</name>
</gene>
<dbReference type="InterPro" id="IPR018303">
    <property type="entry name" value="ATPase_P-typ_P_site"/>
</dbReference>
<feature type="transmembrane region" description="Helical" evidence="15">
    <location>
        <begin position="1036"/>
        <end position="1059"/>
    </location>
</feature>
<sequence>MKHFPFFKKKHIEEESRKIRANDPESNALNNFAGNEVSTARYNLATFLPKNLFEQFHRLANAYFLFLVCLQLIPQISSLPPYTTIVPLCFVLILTAIKDAVDDFGRHKSDKEVNNRETQVIYQNDIVYRKWKEIQVGDMIQLSNDEFVTADIFIISTSEPNGLCYIETAELDGETNLKARQSLEETQGIGDDVDDLSNFNGEIECEPANNNLNKFQGNLTWNNKTYPLKNENVLLRGTRLRNTQWVVGIVCYAGSDTKLMKNTNKPSFKRSHIDRLLDKIIIGILIFLVLLCATMSICCIFWESNVGYYFRSYLPWESYISNNKTKGSIQLGLLVFLSYVITLSAVVPISLYVSIEFVRLLQSKWIDWDINMYYEPNNVPAHVKTTTLNEELGQIQYIFSDKTGTLTQNIMTFKKCSIQGKLYGYVMDNNGNEIQDPNKLESIELNDQDKDFVWYDKTLLDDIEKDDENVHKFFTLLSLCHTVMPEKRDGKIFYQAQSPDENALVSAARSFGFAFQNRTQSSITIKIKDKEETYNLLNILDFTNERQRMSVIVEKDNVIYLYCKGGDTKIKERLNDSQKDIMKQTDEHLNNFANESLRTLCLAWKQLDKSQYDQWATKLNTAKVRSKLPRTRTRTLNPNPNPKPEPEPVPEPEPEPEPELYTSMEERDEKVAEMYEEIEQDLILLGATAIEDKLQDGVPQCIERLTRAGIKIWVLTGDKIETAYNIGLSCRLLTNEMEIKTIEENDEESVKAKLEDIRNSMIEKIEYLFNVNIDDRDKRLDWNQWNIDVLNFDKHRKKSSNDDIKIRSTKSVRFTTDDKSINEDDDDIHREPFEGFAILITGQALIHALSSDLCMKFLELATMCKAVICCRVTPMQKAQVVELVMKHENKITLAIGDGANDVSMIQKAHIGIGISGQEGRQAVLASDFSFGQFRYLERLLLIHGRLSYVRVSKFLRYFFYKNFAYTFCHFWFAFFSAYSAQSLYDPMFGALYNSLFSTFPIIILSIFDRDVNDYYSLNKPYLYTPGQTNRFFNKKILLKSIVHGILSSLVIYFISYLSLSHKTINGRIAEIDLQSFGFLIGTIIIIVVNLENALEIWYWTSYYHISLWLTIFIYFIFHLTLYSSFMIKIFKQNYTYVGVAKFILLDSNFWFILLLSSVTLLLPRFFNEFYRMRFNPNETDKARLNEKYRYEEKSAFIQHINVQKNILRKRLPRSSYAFAQQEGWGQLITSGKMKVQQIAFPRTSQDNNILLRKSRLSHHHHHNLTGTI</sequence>
<feature type="binding site" evidence="13">
    <location>
        <position position="901"/>
    </location>
    <ligand>
        <name>ATP</name>
        <dbReference type="ChEBI" id="CHEBI:30616"/>
    </ligand>
</feature>
<dbReference type="SUPFAM" id="SSF81653">
    <property type="entry name" value="Calcium ATPase, transduction domain A"/>
    <property type="match status" value="1"/>
</dbReference>
<dbReference type="InterPro" id="IPR036412">
    <property type="entry name" value="HAD-like_sf"/>
</dbReference>
<dbReference type="PANTHER" id="PTHR24092:SF190">
    <property type="entry name" value="PHOSPHOLIPID-TRANSPORTING ATPASE"/>
    <property type="match status" value="1"/>
</dbReference>
<feature type="binding site" evidence="13">
    <location>
        <position position="403"/>
    </location>
    <ligand>
        <name>ATP</name>
        <dbReference type="ChEBI" id="CHEBI:30616"/>
    </ligand>
</feature>
<feature type="binding site" evidence="14">
    <location>
        <position position="897"/>
    </location>
    <ligand>
        <name>Mg(2+)</name>
        <dbReference type="ChEBI" id="CHEBI:18420"/>
    </ligand>
</feature>
<evidence type="ECO:0000256" key="5">
    <source>
        <dbReference type="ARBA" id="ARBA00022741"/>
    </source>
</evidence>
<feature type="transmembrane region" description="Helical" evidence="15">
    <location>
        <begin position="280"/>
        <end position="303"/>
    </location>
</feature>
<dbReference type="AlphaFoldDB" id="A0A818MHI6"/>
<evidence type="ECO:0000256" key="12">
    <source>
        <dbReference type="PIRSR" id="PIRSR606539-1"/>
    </source>
</evidence>
<dbReference type="InterPro" id="IPR006539">
    <property type="entry name" value="P-type_ATPase_IV"/>
</dbReference>
<evidence type="ECO:0000313" key="20">
    <source>
        <dbReference type="Proteomes" id="UP000663881"/>
    </source>
</evidence>
<dbReference type="GO" id="GO:0016887">
    <property type="term" value="F:ATP hydrolysis activity"/>
    <property type="evidence" value="ECO:0007669"/>
    <property type="project" value="InterPro"/>
</dbReference>
<keyword evidence="8 15" id="KW-1278">Translocase</keyword>
<name>A0A818MHI6_9BILA</name>
<evidence type="ECO:0000259" key="17">
    <source>
        <dbReference type="Pfam" id="PF16209"/>
    </source>
</evidence>
<feature type="transmembrane region" description="Helical" evidence="15">
    <location>
        <begin position="331"/>
        <end position="355"/>
    </location>
</feature>
<dbReference type="SUPFAM" id="SSF81665">
    <property type="entry name" value="Calcium ATPase, transmembrane domain M"/>
    <property type="match status" value="1"/>
</dbReference>
<feature type="domain" description="P-type ATPase C-terminal" evidence="18">
    <location>
        <begin position="923"/>
        <end position="1177"/>
    </location>
</feature>
<dbReference type="PANTHER" id="PTHR24092">
    <property type="entry name" value="PROBABLE PHOSPHOLIPID-TRANSPORTING ATPASE"/>
    <property type="match status" value="1"/>
</dbReference>
<dbReference type="Pfam" id="PF16209">
    <property type="entry name" value="PhoLip_ATPase_N"/>
    <property type="match status" value="1"/>
</dbReference>
<dbReference type="InterPro" id="IPR023214">
    <property type="entry name" value="HAD_sf"/>
</dbReference>
<dbReference type="Pfam" id="PF13246">
    <property type="entry name" value="Cation_ATPase"/>
    <property type="match status" value="1"/>
</dbReference>
<dbReference type="NCBIfam" id="TIGR01652">
    <property type="entry name" value="ATPase-Plipid"/>
    <property type="match status" value="2"/>
</dbReference>
<feature type="binding site" evidence="14">
    <location>
        <position position="403"/>
    </location>
    <ligand>
        <name>Mg(2+)</name>
        <dbReference type="ChEBI" id="CHEBI:18420"/>
    </ligand>
</feature>
<dbReference type="GO" id="GO:0005524">
    <property type="term" value="F:ATP binding"/>
    <property type="evidence" value="ECO:0007669"/>
    <property type="project" value="UniProtKB-UniRule"/>
</dbReference>
<evidence type="ECO:0000256" key="16">
    <source>
        <dbReference type="SAM" id="MobiDB-lite"/>
    </source>
</evidence>
<dbReference type="GO" id="GO:0005886">
    <property type="term" value="C:plasma membrane"/>
    <property type="evidence" value="ECO:0007669"/>
    <property type="project" value="TreeGrafter"/>
</dbReference>
<feature type="binding site" evidence="13">
    <location>
        <position position="402"/>
    </location>
    <ligand>
        <name>ATP</name>
        <dbReference type="ChEBI" id="CHEBI:30616"/>
    </ligand>
</feature>
<keyword evidence="7 14" id="KW-0460">Magnesium</keyword>
<proteinExistence type="inferred from homology"/>
<evidence type="ECO:0000256" key="9">
    <source>
        <dbReference type="ARBA" id="ARBA00022989"/>
    </source>
</evidence>